<dbReference type="InterPro" id="IPR017103">
    <property type="entry name" value="Iontropic_Glu_rcpt_pln"/>
</dbReference>
<evidence type="ECO:0000256" key="2">
    <source>
        <dbReference type="ARBA" id="ARBA00008685"/>
    </source>
</evidence>
<evidence type="ECO:0000256" key="4">
    <source>
        <dbReference type="ARBA" id="ARBA00022692"/>
    </source>
</evidence>
<evidence type="ECO:0000259" key="15">
    <source>
        <dbReference type="SMART" id="SM00079"/>
    </source>
</evidence>
<feature type="transmembrane region" description="Helical" evidence="14">
    <location>
        <begin position="575"/>
        <end position="594"/>
    </location>
</feature>
<evidence type="ECO:0000313" key="17">
    <source>
        <dbReference type="Proteomes" id="UP000554482"/>
    </source>
</evidence>
<dbReference type="CDD" id="cd13686">
    <property type="entry name" value="GluR_Plant"/>
    <property type="match status" value="1"/>
</dbReference>
<dbReference type="Pfam" id="PF01094">
    <property type="entry name" value="ANF_receptor"/>
    <property type="match status" value="1"/>
</dbReference>
<keyword evidence="4 14" id="KW-0812">Transmembrane</keyword>
<evidence type="ECO:0000256" key="1">
    <source>
        <dbReference type="ARBA" id="ARBA00004141"/>
    </source>
</evidence>
<feature type="domain" description="Ionotropic glutamate receptor C-terminal" evidence="15">
    <location>
        <begin position="461"/>
        <end position="794"/>
    </location>
</feature>
<dbReference type="SUPFAM" id="SSF53822">
    <property type="entry name" value="Periplasmic binding protein-like I"/>
    <property type="match status" value="1"/>
</dbReference>
<accession>A0A7J6VGH3</accession>
<keyword evidence="3 13" id="KW-0813">Transport</keyword>
<evidence type="ECO:0000256" key="8">
    <source>
        <dbReference type="ARBA" id="ARBA00023136"/>
    </source>
</evidence>
<evidence type="ECO:0000256" key="14">
    <source>
        <dbReference type="SAM" id="Phobius"/>
    </source>
</evidence>
<dbReference type="SMART" id="SM00079">
    <property type="entry name" value="PBPe"/>
    <property type="match status" value="1"/>
</dbReference>
<dbReference type="Gene3D" id="3.40.50.2300">
    <property type="match status" value="3"/>
</dbReference>
<keyword evidence="9 13" id="KW-0675">Receptor</keyword>
<keyword evidence="11 13" id="KW-1071">Ligand-gated ion channel</keyword>
<keyword evidence="17" id="KW-1185">Reference proteome</keyword>
<keyword evidence="6 14" id="KW-1133">Transmembrane helix</keyword>
<dbReference type="Proteomes" id="UP000554482">
    <property type="component" value="Unassembled WGS sequence"/>
</dbReference>
<protein>
    <recommendedName>
        <fullName evidence="13">Glutamate receptor</fullName>
    </recommendedName>
</protein>
<name>A0A7J6VGH3_THATH</name>
<dbReference type="Gene3D" id="1.10.287.70">
    <property type="match status" value="1"/>
</dbReference>
<comment type="similarity">
    <text evidence="2 13">Belongs to the glutamate-gated ion channel (TC 1.A.10.1) family.</text>
</comment>
<dbReference type="FunFam" id="3.40.190.10:FF:000054">
    <property type="entry name" value="Glutamate receptor"/>
    <property type="match status" value="1"/>
</dbReference>
<dbReference type="PIRSF" id="PIRSF037090">
    <property type="entry name" value="Iontro_Glu-like_rcpt_pln"/>
    <property type="match status" value="1"/>
</dbReference>
<feature type="transmembrane region" description="Helical" evidence="14">
    <location>
        <begin position="636"/>
        <end position="654"/>
    </location>
</feature>
<dbReference type="CDD" id="cd19990">
    <property type="entry name" value="PBP1_GABAb_receptor_plant"/>
    <property type="match status" value="1"/>
</dbReference>
<dbReference type="InterPro" id="IPR044440">
    <property type="entry name" value="GABAb_receptor_plant_PBP1"/>
</dbReference>
<dbReference type="InterPro" id="IPR001828">
    <property type="entry name" value="ANF_lig-bd_rcpt"/>
</dbReference>
<evidence type="ECO:0000256" key="9">
    <source>
        <dbReference type="ARBA" id="ARBA00023170"/>
    </source>
</evidence>
<organism evidence="16 17">
    <name type="scientific">Thalictrum thalictroides</name>
    <name type="common">Rue-anemone</name>
    <name type="synonym">Anemone thalictroides</name>
    <dbReference type="NCBI Taxonomy" id="46969"/>
    <lineage>
        <taxon>Eukaryota</taxon>
        <taxon>Viridiplantae</taxon>
        <taxon>Streptophyta</taxon>
        <taxon>Embryophyta</taxon>
        <taxon>Tracheophyta</taxon>
        <taxon>Spermatophyta</taxon>
        <taxon>Magnoliopsida</taxon>
        <taxon>Ranunculales</taxon>
        <taxon>Ranunculaceae</taxon>
        <taxon>Thalictroideae</taxon>
        <taxon>Thalictrum</taxon>
    </lineage>
</organism>
<feature type="transmembrane region" description="Helical" evidence="14">
    <location>
        <begin position="811"/>
        <end position="831"/>
    </location>
</feature>
<keyword evidence="5" id="KW-0732">Signal</keyword>
<dbReference type="Gene3D" id="3.40.190.10">
    <property type="entry name" value="Periplasmic binding protein-like II"/>
    <property type="match status" value="2"/>
</dbReference>
<dbReference type="GO" id="GO:0015276">
    <property type="term" value="F:ligand-gated monoatomic ion channel activity"/>
    <property type="evidence" value="ECO:0007669"/>
    <property type="project" value="InterPro"/>
</dbReference>
<gene>
    <name evidence="16" type="ORF">FRX31_026198</name>
</gene>
<dbReference type="InterPro" id="IPR015683">
    <property type="entry name" value="Ionotropic_Glu_rcpt"/>
</dbReference>
<comment type="caution">
    <text evidence="16">The sequence shown here is derived from an EMBL/GenBank/DDBJ whole genome shotgun (WGS) entry which is preliminary data.</text>
</comment>
<keyword evidence="12 13" id="KW-0407">Ion channel</keyword>
<keyword evidence="8 13" id="KW-0472">Membrane</keyword>
<comment type="function">
    <text evidence="13">Glutamate-gated receptor that probably acts as non-selective cation channel.</text>
</comment>
<keyword evidence="10" id="KW-0325">Glycoprotein</keyword>
<keyword evidence="7 13" id="KW-0406">Ion transport</keyword>
<evidence type="ECO:0000313" key="16">
    <source>
        <dbReference type="EMBL" id="KAF5184216.1"/>
    </source>
</evidence>
<evidence type="ECO:0000256" key="3">
    <source>
        <dbReference type="ARBA" id="ARBA00022448"/>
    </source>
</evidence>
<feature type="transmembrane region" description="Helical" evidence="14">
    <location>
        <begin position="6"/>
        <end position="27"/>
    </location>
</feature>
<comment type="subcellular location">
    <subcellularLocation>
        <location evidence="1">Membrane</location>
        <topology evidence="1">Multi-pass membrane protein</topology>
    </subcellularLocation>
</comment>
<evidence type="ECO:0000256" key="7">
    <source>
        <dbReference type="ARBA" id="ARBA00023065"/>
    </source>
</evidence>
<dbReference type="SUPFAM" id="SSF53850">
    <property type="entry name" value="Periplasmic binding protein-like II"/>
    <property type="match status" value="1"/>
</dbReference>
<evidence type="ECO:0000256" key="6">
    <source>
        <dbReference type="ARBA" id="ARBA00022989"/>
    </source>
</evidence>
<dbReference type="FunFam" id="1.10.287.70:FF:000037">
    <property type="entry name" value="Glutamate receptor"/>
    <property type="match status" value="1"/>
</dbReference>
<evidence type="ECO:0000256" key="5">
    <source>
        <dbReference type="ARBA" id="ARBA00022729"/>
    </source>
</evidence>
<reference evidence="16 17" key="1">
    <citation type="submission" date="2020-06" db="EMBL/GenBank/DDBJ databases">
        <title>Transcriptomic and genomic resources for Thalictrum thalictroides and T. hernandezii: Facilitating candidate gene discovery in an emerging model plant lineage.</title>
        <authorList>
            <person name="Arias T."/>
            <person name="Riano-Pachon D.M."/>
            <person name="Di Stilio V.S."/>
        </authorList>
    </citation>
    <scope>NUCLEOTIDE SEQUENCE [LARGE SCALE GENOMIC DNA]</scope>
    <source>
        <strain evidence="17">cv. WT478/WT964</strain>
        <tissue evidence="16">Leaves</tissue>
    </source>
</reference>
<dbReference type="GO" id="GO:0016020">
    <property type="term" value="C:membrane"/>
    <property type="evidence" value="ECO:0007669"/>
    <property type="project" value="UniProtKB-SubCell"/>
</dbReference>
<dbReference type="InterPro" id="IPR001320">
    <property type="entry name" value="Iontro_rcpt_C"/>
</dbReference>
<dbReference type="EMBL" id="JABWDY010032407">
    <property type="protein sequence ID" value="KAF5184216.1"/>
    <property type="molecule type" value="Genomic_DNA"/>
</dbReference>
<dbReference type="Pfam" id="PF00060">
    <property type="entry name" value="Lig_chan"/>
    <property type="match status" value="1"/>
</dbReference>
<evidence type="ECO:0000256" key="13">
    <source>
        <dbReference type="PIRNR" id="PIRNR037090"/>
    </source>
</evidence>
<proteinExistence type="inferred from homology"/>
<evidence type="ECO:0000256" key="10">
    <source>
        <dbReference type="ARBA" id="ARBA00023180"/>
    </source>
</evidence>
<sequence length="891" mass="100850">MFAPAKTTLFITFFLFISLIILPFHVITISAQDDITNIGAIINVDSRIGKEEKLSMELAVEIFNNASNNKHKIVLHVSDSGGDPLQAYTAAVDLINEKKAVALMGMDRWKEAALVTEAANRAQVPILTFAATASISPLSSRVWPFLIRMTNNDSLPMECVASIVGSYGWPRVIAIYEDDGYSAVPTHLFDELQAVGSEIEHWLVFPPFSTLSDPKTFIQEELEKLNSLHSRVFIFLRCSIELVIHISVEAKHLDFMGKDSVWITTDSVTSLLGIVNSSVISSMEGIIGIKSHFSETNPLLVSFFSTFRNHFQLNYPEEENSEPGIYAVHAYDTVYTLALAIEKSINNSSNTTSETLLLEHILSSSFKGLGGDIGFQNNELTGSIIYEIVNVDHWASCNTLKFWSREYGFSDNIINETSKVTNLSPGGRDGEPVQVLGGQVYWPGGLERIPLGWKVPSEAEPLIIGIPGNASFEKFVKVGNGEPSGYCIDVFLKAVELLSYDLPYKFVPFHGEYNALVDQVYIKYFGAAVGDITILKNRSNYVEFTQPYAESGLTMVVRVKQEDKKWLFVMPFTRNLWILLTFLFLYTMFVVWFLEHRSNPEFRGPWKYQLSTAMWFTFCTLFFAHRENLRNNFTRVVMFVWLFAVFVITSSYTASLTSMLTVQRLEPQFASVETLRRSNKNVGYPSNSFVRKYIEDVLHFNPSRIITVKSEYDYPDLFNNGTIEAAFLELPYERVLLARNARQGLIDSGIKHRFGGLGFVFPKGSPMARDFSKAFLKLSEDGILNELDEYWFPPNSQSSPESDESLSPKNFMSLFLVTGVTSTIILVLYIIDLFKTFRRVSRPIVGTNESFWNGIKRFGMYFYNSRLHQLHRVQIAAQERDADMFGADLFK</sequence>
<dbReference type="InterPro" id="IPR028082">
    <property type="entry name" value="Peripla_BP_I"/>
</dbReference>
<dbReference type="OrthoDB" id="5984008at2759"/>
<dbReference type="AlphaFoldDB" id="A0A7J6VGH3"/>
<dbReference type="PANTHER" id="PTHR18966">
    <property type="entry name" value="IONOTROPIC GLUTAMATE RECEPTOR"/>
    <property type="match status" value="1"/>
</dbReference>
<evidence type="ECO:0000256" key="11">
    <source>
        <dbReference type="ARBA" id="ARBA00023286"/>
    </source>
</evidence>
<dbReference type="FunFam" id="3.40.50.2300:FF:000188">
    <property type="entry name" value="Glutamate receptor"/>
    <property type="match status" value="1"/>
</dbReference>
<evidence type="ECO:0000256" key="12">
    <source>
        <dbReference type="ARBA" id="ARBA00023303"/>
    </source>
</evidence>